<evidence type="ECO:0000313" key="3">
    <source>
        <dbReference type="WBParaSite" id="Hba_09351"/>
    </source>
</evidence>
<dbReference type="Proteomes" id="UP000095283">
    <property type="component" value="Unplaced"/>
</dbReference>
<name>A0A1I7WW40_HETBA</name>
<proteinExistence type="predicted"/>
<sequence>MDRRTGCGTQQKNRTSVANRETGHNKVRFHDVIEHHLFITNFLRIACASRQMFNMMHFIVKRPSHQMVYELLLPNE</sequence>
<feature type="compositionally biased region" description="Polar residues" evidence="1">
    <location>
        <begin position="7"/>
        <end position="19"/>
    </location>
</feature>
<dbReference type="WBParaSite" id="Hba_09351">
    <property type="protein sequence ID" value="Hba_09351"/>
    <property type="gene ID" value="Hba_09351"/>
</dbReference>
<protein>
    <submittedName>
        <fullName evidence="3">Ovule protein</fullName>
    </submittedName>
</protein>
<dbReference type="AlphaFoldDB" id="A0A1I7WW40"/>
<feature type="region of interest" description="Disordered" evidence="1">
    <location>
        <begin position="1"/>
        <end position="22"/>
    </location>
</feature>
<reference evidence="3" key="1">
    <citation type="submission" date="2016-11" db="UniProtKB">
        <authorList>
            <consortium name="WormBaseParasite"/>
        </authorList>
    </citation>
    <scope>IDENTIFICATION</scope>
</reference>
<keyword evidence="2" id="KW-1185">Reference proteome</keyword>
<accession>A0A1I7WW40</accession>
<evidence type="ECO:0000313" key="2">
    <source>
        <dbReference type="Proteomes" id="UP000095283"/>
    </source>
</evidence>
<organism evidence="2 3">
    <name type="scientific">Heterorhabditis bacteriophora</name>
    <name type="common">Entomopathogenic nematode worm</name>
    <dbReference type="NCBI Taxonomy" id="37862"/>
    <lineage>
        <taxon>Eukaryota</taxon>
        <taxon>Metazoa</taxon>
        <taxon>Ecdysozoa</taxon>
        <taxon>Nematoda</taxon>
        <taxon>Chromadorea</taxon>
        <taxon>Rhabditida</taxon>
        <taxon>Rhabditina</taxon>
        <taxon>Rhabditomorpha</taxon>
        <taxon>Strongyloidea</taxon>
        <taxon>Heterorhabditidae</taxon>
        <taxon>Heterorhabditis</taxon>
    </lineage>
</organism>
<evidence type="ECO:0000256" key="1">
    <source>
        <dbReference type="SAM" id="MobiDB-lite"/>
    </source>
</evidence>